<dbReference type="Gene3D" id="3.40.50.450">
    <property type="match status" value="1"/>
</dbReference>
<name>A0A366HUM2_9BACT</name>
<proteinExistence type="predicted"/>
<dbReference type="AlphaFoldDB" id="A0A366HUM2"/>
<protein>
    <submittedName>
        <fullName evidence="1">Putative molybdenum carrier protein</fullName>
    </submittedName>
</protein>
<organism evidence="1 2">
    <name type="scientific">Roseimicrobium gellanilyticum</name>
    <dbReference type="NCBI Taxonomy" id="748857"/>
    <lineage>
        <taxon>Bacteria</taxon>
        <taxon>Pseudomonadati</taxon>
        <taxon>Verrucomicrobiota</taxon>
        <taxon>Verrucomicrobiia</taxon>
        <taxon>Verrucomicrobiales</taxon>
        <taxon>Verrucomicrobiaceae</taxon>
        <taxon>Roseimicrobium</taxon>
    </lineage>
</organism>
<accession>A0A366HUM2</accession>
<gene>
    <name evidence="1" type="ORF">DES53_101776</name>
</gene>
<dbReference type="Pfam" id="PF12694">
    <property type="entry name" value="cpYpsA"/>
    <property type="match status" value="1"/>
</dbReference>
<comment type="caution">
    <text evidence="1">The sequence shown here is derived from an EMBL/GenBank/DDBJ whole genome shotgun (WGS) entry which is preliminary data.</text>
</comment>
<reference evidence="1 2" key="1">
    <citation type="submission" date="2018-06" db="EMBL/GenBank/DDBJ databases">
        <title>Genomic Encyclopedia of Type Strains, Phase IV (KMG-IV): sequencing the most valuable type-strain genomes for metagenomic binning, comparative biology and taxonomic classification.</title>
        <authorList>
            <person name="Goeker M."/>
        </authorList>
    </citation>
    <scope>NUCLEOTIDE SEQUENCE [LARGE SCALE GENOMIC DNA]</scope>
    <source>
        <strain evidence="1 2">DSM 25532</strain>
    </source>
</reference>
<dbReference type="Proteomes" id="UP000253426">
    <property type="component" value="Unassembled WGS sequence"/>
</dbReference>
<keyword evidence="2" id="KW-1185">Reference proteome</keyword>
<dbReference type="EMBL" id="QNRR01000001">
    <property type="protein sequence ID" value="RBP47976.1"/>
    <property type="molecule type" value="Genomic_DNA"/>
</dbReference>
<evidence type="ECO:0000313" key="1">
    <source>
        <dbReference type="EMBL" id="RBP47976.1"/>
    </source>
</evidence>
<dbReference type="OrthoDB" id="283616at2"/>
<evidence type="ECO:0000313" key="2">
    <source>
        <dbReference type="Proteomes" id="UP000253426"/>
    </source>
</evidence>
<dbReference type="InterPro" id="IPR024755">
    <property type="entry name" value="cpYpsA"/>
</dbReference>
<sequence>MVKLESIISGGQTAADRAALDWAIKNSIPHGGWCPKGRPAIDGSLDDKYQLKETPSEEGMERIEWNVRDADATVVFTMAEKATGGSQKTLSIARKLKKPCLHLHRGMLAASEKLVTFLEKHYVRRLHIAAARESKEPGLEGWVAMTLDKAKRLIDERSAGL</sequence>
<dbReference type="RefSeq" id="WP_113956860.1">
    <property type="nucleotide sequence ID" value="NZ_QNRR01000001.1"/>
</dbReference>